<dbReference type="STRING" id="67344.SAMN05216505_101135"/>
<evidence type="ECO:0000313" key="3">
    <source>
        <dbReference type="EMBL" id="SDC03221.1"/>
    </source>
</evidence>
<name>A0A1G6I9S1_9ACTN</name>
<evidence type="ECO:0000313" key="4">
    <source>
        <dbReference type="Proteomes" id="UP000182100"/>
    </source>
</evidence>
<feature type="compositionally biased region" description="Basic residues" evidence="1">
    <location>
        <begin position="1"/>
        <end position="11"/>
    </location>
</feature>
<gene>
    <name evidence="3" type="ORF">SAMN05216505_101135</name>
</gene>
<protein>
    <submittedName>
        <fullName evidence="3">Uncharacterized conserved protein YkwD, contains CAP (CSP/antigen 5/PR1) domain</fullName>
    </submittedName>
</protein>
<feature type="compositionally biased region" description="Gly residues" evidence="1">
    <location>
        <begin position="160"/>
        <end position="174"/>
    </location>
</feature>
<dbReference type="CDD" id="cd05379">
    <property type="entry name" value="CAP_bacterial"/>
    <property type="match status" value="1"/>
</dbReference>
<sequence>MSQHRAPHGRARTTSGRSHAKSGGPRTRLIAASGVLLALGGAFALTSQSGPDDTGAAASGKPQGQQSVGDRAAEENDTRVRAARAEEDEAAEAGERLMDEEERSARAQAAKTARENRWEAERKSEAAAQEARAKADREKQRQAEEEKEKEGQAGAAAAAGNGGSGSGSGSGGSSSAGMSADEHRLISLLNARRAALGLPPVEASADLAGQAEECSARSLAKGALEHCGHEVLFAGGSGNTPEAMIEAWFNSPGHKTALTYGSSSKAGAAIVTDSAGRLVAAINIDY</sequence>
<feature type="domain" description="SCP" evidence="2">
    <location>
        <begin position="187"/>
        <end position="277"/>
    </location>
</feature>
<feature type="compositionally biased region" description="Basic and acidic residues" evidence="1">
    <location>
        <begin position="112"/>
        <end position="151"/>
    </location>
</feature>
<feature type="compositionally biased region" description="Acidic residues" evidence="1">
    <location>
        <begin position="86"/>
        <end position="102"/>
    </location>
</feature>
<evidence type="ECO:0000256" key="1">
    <source>
        <dbReference type="SAM" id="MobiDB-lite"/>
    </source>
</evidence>
<organism evidence="3 4">
    <name type="scientific">Streptomyces prasinopilosus</name>
    <dbReference type="NCBI Taxonomy" id="67344"/>
    <lineage>
        <taxon>Bacteria</taxon>
        <taxon>Bacillati</taxon>
        <taxon>Actinomycetota</taxon>
        <taxon>Actinomycetes</taxon>
        <taxon>Kitasatosporales</taxon>
        <taxon>Streptomycetaceae</taxon>
        <taxon>Streptomyces</taxon>
    </lineage>
</organism>
<evidence type="ECO:0000259" key="2">
    <source>
        <dbReference type="Pfam" id="PF00188"/>
    </source>
</evidence>
<dbReference type="AlphaFoldDB" id="A0A1G6I9S1"/>
<dbReference type="Pfam" id="PF00188">
    <property type="entry name" value="CAP"/>
    <property type="match status" value="1"/>
</dbReference>
<dbReference type="RefSeq" id="WP_055570531.1">
    <property type="nucleotide sequence ID" value="NZ_FMZK01000001.1"/>
</dbReference>
<dbReference type="Gene3D" id="3.40.33.10">
    <property type="entry name" value="CAP"/>
    <property type="match status" value="1"/>
</dbReference>
<accession>A0A1G6I9S1</accession>
<dbReference type="EMBL" id="FMZK01000001">
    <property type="protein sequence ID" value="SDC03221.1"/>
    <property type="molecule type" value="Genomic_DNA"/>
</dbReference>
<dbReference type="Proteomes" id="UP000182100">
    <property type="component" value="Unassembled WGS sequence"/>
</dbReference>
<reference evidence="4" key="1">
    <citation type="submission" date="2016-10" db="EMBL/GenBank/DDBJ databases">
        <authorList>
            <person name="Varghese N."/>
            <person name="Submissions S."/>
        </authorList>
    </citation>
    <scope>NUCLEOTIDE SEQUENCE [LARGE SCALE GENOMIC DNA]</scope>
    <source>
        <strain evidence="4">CGMCC 4.3504</strain>
    </source>
</reference>
<dbReference type="InterPro" id="IPR014044">
    <property type="entry name" value="CAP_dom"/>
</dbReference>
<dbReference type="InterPro" id="IPR035940">
    <property type="entry name" value="CAP_sf"/>
</dbReference>
<feature type="region of interest" description="Disordered" evidence="1">
    <location>
        <begin position="1"/>
        <end position="27"/>
    </location>
</feature>
<feature type="compositionally biased region" description="Basic and acidic residues" evidence="1">
    <location>
        <begin position="71"/>
        <end position="85"/>
    </location>
</feature>
<dbReference type="SUPFAM" id="SSF55797">
    <property type="entry name" value="PR-1-like"/>
    <property type="match status" value="1"/>
</dbReference>
<feature type="region of interest" description="Disordered" evidence="1">
    <location>
        <begin position="45"/>
        <end position="178"/>
    </location>
</feature>
<keyword evidence="4" id="KW-1185">Reference proteome</keyword>
<proteinExistence type="predicted"/>